<feature type="transmembrane region" description="Helical" evidence="4">
    <location>
        <begin position="1448"/>
        <end position="1469"/>
    </location>
</feature>
<dbReference type="SUPFAM" id="SSF56219">
    <property type="entry name" value="DNase I-like"/>
    <property type="match status" value="1"/>
</dbReference>
<evidence type="ECO:0000256" key="2">
    <source>
        <dbReference type="ARBA" id="ARBA00049371"/>
    </source>
</evidence>
<dbReference type="InterPro" id="IPR017766">
    <property type="entry name" value="Sphingomyelinase/PLipase_C"/>
</dbReference>
<comment type="catalytic activity">
    <reaction evidence="1">
        <text>a sphingomyelin + H2O = phosphocholine + an N-acylsphing-4-enine + H(+)</text>
        <dbReference type="Rhea" id="RHEA:19253"/>
        <dbReference type="ChEBI" id="CHEBI:15377"/>
        <dbReference type="ChEBI" id="CHEBI:15378"/>
        <dbReference type="ChEBI" id="CHEBI:17636"/>
        <dbReference type="ChEBI" id="CHEBI:52639"/>
        <dbReference type="ChEBI" id="CHEBI:295975"/>
        <dbReference type="EC" id="3.1.4.12"/>
    </reaction>
    <physiologicalReaction direction="left-to-right" evidence="1">
        <dbReference type="Rhea" id="RHEA:19254"/>
    </physiologicalReaction>
</comment>
<feature type="transmembrane region" description="Helical" evidence="4">
    <location>
        <begin position="46"/>
        <end position="68"/>
    </location>
</feature>
<feature type="non-terminal residue" evidence="7">
    <location>
        <position position="1"/>
    </location>
</feature>
<dbReference type="Pfam" id="PF03372">
    <property type="entry name" value="Exo_endo_phos"/>
    <property type="match status" value="1"/>
</dbReference>
<feature type="domain" description="G-patch" evidence="5">
    <location>
        <begin position="888"/>
        <end position="936"/>
    </location>
</feature>
<sequence>SFGHSLSAENVEDVKWASPHCSVTCGGMSLRESPFSNGFARALHTLGWALIFPCFWFLDRLIAVCISTSLERRQRREEKCYCYLYPLKVFFSSVLFLVLFFISTPVALLGFLLWAPLQVTRRPFAYLQHVETQSRNTVWEEAGKLSLGFVTANLCLLPDSLARFNNLGHTQQRAATVGQSIVQGEGRPFNRCNQNTPLYVSTSFPASMDIVCLLEVFDKRAAAKLADALRPFFGHVLCDVGVYACQLCDVCCSFKFFNSGLFLASRHPVLKAQYHCFPNSRGEDALAAKGLLSVKVQIGLHKEKKKMVGFFNCTHLHALEGDGAIRYDQLDMVTKWIEEFQRVNRQEDEMVVFDVLCGDFNFDNCSPDDHLEQNHSLFNDYTDPCRAGPGREKPWVIGTLLQQPTLYEENVNTPDNLKMTLEDEEQRKMRLAPPVSFDAIPFVYPETGEPWVGRRIDYLLYRESTLTHHLRTEVEEFTYVTRLAGLTDHIPVGLRLNVTLDSAGDPAGTRLQFIESGGFLCFHYRHRPEVRIRTAESEVVQTGSTAQEQARDVNAKEANGDQKPEADSKHETSCCCVVVVRGKESERFTKMYGGNQWIDSKGNWLAKRCIIRRIKVSDHTDPDLFPYKTKAELRRPIAHTEHFTKADLKALPELNPPALMPVGNVGTPISVFLQLIQSCRLPPRLIRKLGLTFPKTGSHRRYGNVPYQYHNTCVVSLDEESVFTAGGVEISGPGSVALPKSTRKPGLLPEPPVREQTPEAESEDQSGPDDDDDRCEEWERHEALHEDVTSQERTKERLYEEEIELKWEKGGSGLVFYTDAQYWQEEEGDFDEQTADDWDVDMSVYYDKADGGDMDSRDYVRMRYEKRLREGLEEGSSQQKIGMFEKFTKGVGRRVMEKQGWRDGEGLGQTCIGIPEALENDGQHPNCKRGFGHTTPEKFYIEACDDGANEVLTIDRVSTEMTLIGRKDIPPSAVTRPICGIMGTLRLVAGMYLVVITKKKKVGDLLGHAVWKAVEFDVISYKKTVLHLTDNQMQDNKAFLAMINNVLNTDGFYFATDYDLTHTLQRLANTSPEFQEMSLLERADQRFVWNGHLLREFIAQPELHRFACPVVHGFIAMRTCCINGKYFDWNLISRRSCFRAGVRYYVRGIDSEGHAANFVETEQIVQYNGAKASFVQTRGSIPFFWSQRPNLRYKPKPQISKSGNHLDGFQRHFDSQIITYGRQVILNLVNQKGSEKPLELAFAKMVESLGNGMIKYVAFDFHKECSRMRWHRLQILVEMVADLQDEFGYFLVDADGAVQVQQEGTFRSNCMDCLDRTNVIQSLLARRSLQSQLGKMGVLHVVQRIEDQADFEKIYKNTWADNANACAKQYAGTGALKTDFTRTGKRTRWGLLMDGWNSMIRYYKNNFSDGFRQDSIDLFLGNYAVDELDISTALHDPKDWKFLTGGRVRLPIIMVVAFSMCIICLLMAGDTWTETLAYVLFWGMASVVTAGVILFNGRDFVDAPKLVQKEKMD</sequence>
<name>A0AAD8ZXI4_9TELE</name>
<dbReference type="Pfam" id="PF02383">
    <property type="entry name" value="Syja_N"/>
    <property type="match status" value="1"/>
</dbReference>
<evidence type="ECO:0000256" key="4">
    <source>
        <dbReference type="SAM" id="Phobius"/>
    </source>
</evidence>
<keyword evidence="4" id="KW-0472">Membrane</keyword>
<evidence type="ECO:0000313" key="7">
    <source>
        <dbReference type="EMBL" id="KAK1806576.1"/>
    </source>
</evidence>
<reference evidence="7" key="1">
    <citation type="submission" date="2023-03" db="EMBL/GenBank/DDBJ databases">
        <title>Electrophorus voltai genome.</title>
        <authorList>
            <person name="Bian C."/>
        </authorList>
    </citation>
    <scope>NUCLEOTIDE SEQUENCE</scope>
    <source>
        <strain evidence="7">CB-2022</strain>
        <tissue evidence="7">Muscle</tissue>
    </source>
</reference>
<keyword evidence="4" id="KW-1133">Transmembrane helix</keyword>
<evidence type="ECO:0000256" key="1">
    <source>
        <dbReference type="ARBA" id="ARBA00047268"/>
    </source>
</evidence>
<feature type="compositionally biased region" description="Polar residues" evidence="3">
    <location>
        <begin position="539"/>
        <end position="548"/>
    </location>
</feature>
<dbReference type="PANTHER" id="PTHR45662:SF19">
    <property type="entry name" value="PHOSPHATIDYLINOSITOL-3-PHOSPHATASE SAC1-B"/>
    <property type="match status" value="1"/>
</dbReference>
<dbReference type="PANTHER" id="PTHR45662">
    <property type="entry name" value="PHOSPHATIDYLINOSITIDE PHOSPHATASE SAC1"/>
    <property type="match status" value="1"/>
</dbReference>
<dbReference type="Gene3D" id="3.60.10.10">
    <property type="entry name" value="Endonuclease/exonuclease/phosphatase"/>
    <property type="match status" value="1"/>
</dbReference>
<keyword evidence="8" id="KW-1185">Reference proteome</keyword>
<feature type="compositionally biased region" description="Basic and acidic residues" evidence="3">
    <location>
        <begin position="549"/>
        <end position="568"/>
    </location>
</feature>
<dbReference type="SMART" id="SM00443">
    <property type="entry name" value="G_patch"/>
    <property type="match status" value="1"/>
</dbReference>
<accession>A0AAD8ZXI4</accession>
<dbReference type="InterPro" id="IPR036691">
    <property type="entry name" value="Endo/exonu/phosph_ase_sf"/>
</dbReference>
<protein>
    <recommendedName>
        <fullName evidence="9">Sphingomyelin phosphodiesterase</fullName>
    </recommendedName>
</protein>
<dbReference type="PROSITE" id="PS50275">
    <property type="entry name" value="SAC"/>
    <property type="match status" value="1"/>
</dbReference>
<proteinExistence type="predicted"/>
<evidence type="ECO:0000313" key="8">
    <source>
        <dbReference type="Proteomes" id="UP001239994"/>
    </source>
</evidence>
<dbReference type="CDD" id="cd09078">
    <property type="entry name" value="nSMase"/>
    <property type="match status" value="1"/>
</dbReference>
<dbReference type="PROSITE" id="PS50174">
    <property type="entry name" value="G_PATCH"/>
    <property type="match status" value="1"/>
</dbReference>
<dbReference type="EMBL" id="JAROKS010000001">
    <property type="protein sequence ID" value="KAK1806576.1"/>
    <property type="molecule type" value="Genomic_DNA"/>
</dbReference>
<dbReference type="InterPro" id="IPR000467">
    <property type="entry name" value="G_patch_dom"/>
</dbReference>
<dbReference type="GO" id="GO:0046856">
    <property type="term" value="P:phosphatidylinositol dephosphorylation"/>
    <property type="evidence" value="ECO:0007669"/>
    <property type="project" value="TreeGrafter"/>
</dbReference>
<dbReference type="Pfam" id="PF01585">
    <property type="entry name" value="G-patch"/>
    <property type="match status" value="1"/>
</dbReference>
<dbReference type="GO" id="GO:0003676">
    <property type="term" value="F:nucleic acid binding"/>
    <property type="evidence" value="ECO:0007669"/>
    <property type="project" value="InterPro"/>
</dbReference>
<feature type="transmembrane region" description="Helical" evidence="4">
    <location>
        <begin position="89"/>
        <end position="114"/>
    </location>
</feature>
<dbReference type="InterPro" id="IPR005135">
    <property type="entry name" value="Endo/exonuclease/phosphatase"/>
</dbReference>
<dbReference type="Proteomes" id="UP001239994">
    <property type="component" value="Unassembled WGS sequence"/>
</dbReference>
<gene>
    <name evidence="7" type="ORF">P4O66_005086</name>
</gene>
<evidence type="ECO:0000256" key="3">
    <source>
        <dbReference type="SAM" id="MobiDB-lite"/>
    </source>
</evidence>
<dbReference type="GO" id="GO:0005576">
    <property type="term" value="C:extracellular region"/>
    <property type="evidence" value="ECO:0007669"/>
    <property type="project" value="InterPro"/>
</dbReference>
<feature type="compositionally biased region" description="Acidic residues" evidence="3">
    <location>
        <begin position="758"/>
        <end position="775"/>
    </location>
</feature>
<dbReference type="InterPro" id="IPR002013">
    <property type="entry name" value="SAC_dom"/>
</dbReference>
<comment type="caution">
    <text evidence="7">The sequence shown here is derived from an EMBL/GenBank/DDBJ whole genome shotgun (WGS) entry which is preliminary data.</text>
</comment>
<feature type="region of interest" description="Disordered" evidence="3">
    <location>
        <begin position="535"/>
        <end position="568"/>
    </location>
</feature>
<feature type="region of interest" description="Disordered" evidence="3">
    <location>
        <begin position="730"/>
        <end position="775"/>
    </location>
</feature>
<evidence type="ECO:0000259" key="5">
    <source>
        <dbReference type="PROSITE" id="PS50174"/>
    </source>
</evidence>
<feature type="domain" description="SAC" evidence="6">
    <location>
        <begin position="1043"/>
        <end position="1372"/>
    </location>
</feature>
<dbReference type="FunFam" id="3.60.10.10:FF:000114">
    <property type="entry name" value="Sphingomyelin phosphodiesterase 5"/>
    <property type="match status" value="1"/>
</dbReference>
<organism evidence="7 8">
    <name type="scientific">Electrophorus voltai</name>
    <dbReference type="NCBI Taxonomy" id="2609070"/>
    <lineage>
        <taxon>Eukaryota</taxon>
        <taxon>Metazoa</taxon>
        <taxon>Chordata</taxon>
        <taxon>Craniata</taxon>
        <taxon>Vertebrata</taxon>
        <taxon>Euteleostomi</taxon>
        <taxon>Actinopterygii</taxon>
        <taxon>Neopterygii</taxon>
        <taxon>Teleostei</taxon>
        <taxon>Ostariophysi</taxon>
        <taxon>Gymnotiformes</taxon>
        <taxon>Gymnotoidei</taxon>
        <taxon>Gymnotidae</taxon>
        <taxon>Electrophorus</taxon>
    </lineage>
</organism>
<feature type="transmembrane region" description="Helical" evidence="4">
    <location>
        <begin position="1475"/>
        <end position="1495"/>
    </location>
</feature>
<dbReference type="GO" id="GO:0004767">
    <property type="term" value="F:sphingomyelin phosphodiesterase activity"/>
    <property type="evidence" value="ECO:0007669"/>
    <property type="project" value="UniProtKB-EC"/>
</dbReference>
<evidence type="ECO:0000259" key="6">
    <source>
        <dbReference type="PROSITE" id="PS50275"/>
    </source>
</evidence>
<evidence type="ECO:0008006" key="9">
    <source>
        <dbReference type="Google" id="ProtNLM"/>
    </source>
</evidence>
<keyword evidence="4" id="KW-0812">Transmembrane</keyword>
<dbReference type="GO" id="GO:0043812">
    <property type="term" value="F:phosphatidylinositol-4-phosphate phosphatase activity"/>
    <property type="evidence" value="ECO:0007669"/>
    <property type="project" value="TreeGrafter"/>
</dbReference>
<comment type="catalytic activity">
    <reaction evidence="2">
        <text>N-(hexadecanoyl)-sphing-4-enine-1-phosphocholine + H2O = N-hexadecanoylsphing-4-enine + phosphocholine + H(+)</text>
        <dbReference type="Rhea" id="RHEA:45644"/>
        <dbReference type="ChEBI" id="CHEBI:15377"/>
        <dbReference type="ChEBI" id="CHEBI:15378"/>
        <dbReference type="ChEBI" id="CHEBI:72959"/>
        <dbReference type="ChEBI" id="CHEBI:78646"/>
        <dbReference type="ChEBI" id="CHEBI:295975"/>
    </reaction>
    <physiologicalReaction direction="left-to-right" evidence="2">
        <dbReference type="Rhea" id="RHEA:45645"/>
    </physiologicalReaction>
</comment>
<dbReference type="GO" id="GO:0005783">
    <property type="term" value="C:endoplasmic reticulum"/>
    <property type="evidence" value="ECO:0007669"/>
    <property type="project" value="TreeGrafter"/>
</dbReference>